<dbReference type="GeneID" id="38134025"/>
<organism evidence="1 2">
    <name type="scientific">Aspergillus welwitschiae</name>
    <dbReference type="NCBI Taxonomy" id="1341132"/>
    <lineage>
        <taxon>Eukaryota</taxon>
        <taxon>Fungi</taxon>
        <taxon>Dikarya</taxon>
        <taxon>Ascomycota</taxon>
        <taxon>Pezizomycotina</taxon>
        <taxon>Eurotiomycetes</taxon>
        <taxon>Eurotiomycetidae</taxon>
        <taxon>Eurotiales</taxon>
        <taxon>Aspergillaceae</taxon>
        <taxon>Aspergillus</taxon>
        <taxon>Aspergillus subgen. Circumdati</taxon>
    </lineage>
</organism>
<dbReference type="Proteomes" id="UP000253729">
    <property type="component" value="Unassembled WGS sequence"/>
</dbReference>
<evidence type="ECO:0000313" key="1">
    <source>
        <dbReference type="EMBL" id="RDH35326.1"/>
    </source>
</evidence>
<keyword evidence="2" id="KW-1185">Reference proteome</keyword>
<gene>
    <name evidence="1" type="ORF">BDQ94DRAFT_140672</name>
</gene>
<name>A0A3F3Q9B0_9EURO</name>
<dbReference type="RefSeq" id="XP_026628348.1">
    <property type="nucleotide sequence ID" value="XM_026765669.1"/>
</dbReference>
<proteinExistence type="predicted"/>
<protein>
    <submittedName>
        <fullName evidence="1">Uncharacterized protein</fullName>
    </submittedName>
</protein>
<reference evidence="1 2" key="1">
    <citation type="submission" date="2018-07" db="EMBL/GenBank/DDBJ databases">
        <title>The genomes of Aspergillus section Nigri reveals drivers in fungal speciation.</title>
        <authorList>
            <consortium name="DOE Joint Genome Institute"/>
            <person name="Vesth T.C."/>
            <person name="Nybo J."/>
            <person name="Theobald S."/>
            <person name="Brandl J."/>
            <person name="Frisvad J.C."/>
            <person name="Nielsen K.F."/>
            <person name="Lyhne E.K."/>
            <person name="Kogle M.E."/>
            <person name="Kuo A."/>
            <person name="Riley R."/>
            <person name="Clum A."/>
            <person name="Nolan M."/>
            <person name="Lipzen A."/>
            <person name="Salamov A."/>
            <person name="Henrissat B."/>
            <person name="Wiebenga A."/>
            <person name="De vries R.P."/>
            <person name="Grigoriev I.V."/>
            <person name="Mortensen U.H."/>
            <person name="Andersen M.R."/>
            <person name="Baker S.E."/>
        </authorList>
    </citation>
    <scope>NUCLEOTIDE SEQUENCE [LARGE SCALE GENOMIC DNA]</scope>
    <source>
        <strain evidence="1 2">CBS 139.54b</strain>
    </source>
</reference>
<dbReference type="AlphaFoldDB" id="A0A3F3Q9B0"/>
<evidence type="ECO:0000313" key="2">
    <source>
        <dbReference type="Proteomes" id="UP000253729"/>
    </source>
</evidence>
<accession>A0A3F3Q9B0</accession>
<dbReference type="EMBL" id="KZ852041">
    <property type="protein sequence ID" value="RDH35326.1"/>
    <property type="molecule type" value="Genomic_DNA"/>
</dbReference>
<sequence>MSKQYSYLRGDLHSKQLGWKSNSRSILINTKNINLSRKCCYLCFSSLPLQQSLKDRWAARS</sequence>